<feature type="compositionally biased region" description="Gly residues" evidence="1">
    <location>
        <begin position="132"/>
        <end position="160"/>
    </location>
</feature>
<gene>
    <name evidence="4" type="ordered locus">Namu_5246</name>
</gene>
<dbReference type="RefSeq" id="WP_015750317.1">
    <property type="nucleotide sequence ID" value="NC_013235.1"/>
</dbReference>
<feature type="chain" id="PRO_5002993295" description="LPXTG-motif cell wall anchor domain protein" evidence="3">
    <location>
        <begin position="19"/>
        <end position="228"/>
    </location>
</feature>
<reference evidence="4 5" key="2">
    <citation type="journal article" date="2010" name="Stand. Genomic Sci.">
        <title>Complete genome sequence of Nakamurella multipartita type strain (Y-104).</title>
        <authorList>
            <person name="Tice H."/>
            <person name="Mayilraj S."/>
            <person name="Sims D."/>
            <person name="Lapidus A."/>
            <person name="Nolan M."/>
            <person name="Lucas S."/>
            <person name="Glavina Del Rio T."/>
            <person name="Copeland A."/>
            <person name="Cheng J.F."/>
            <person name="Meincke L."/>
            <person name="Bruce D."/>
            <person name="Goodwin L."/>
            <person name="Pitluck S."/>
            <person name="Ivanova N."/>
            <person name="Mavromatis K."/>
            <person name="Ovchinnikova G."/>
            <person name="Pati A."/>
            <person name="Chen A."/>
            <person name="Palaniappan K."/>
            <person name="Land M."/>
            <person name="Hauser L."/>
            <person name="Chang Y.J."/>
            <person name="Jeffries C.D."/>
            <person name="Detter J.C."/>
            <person name="Brettin T."/>
            <person name="Rohde M."/>
            <person name="Goker M."/>
            <person name="Bristow J."/>
            <person name="Eisen J.A."/>
            <person name="Markowitz V."/>
            <person name="Hugenholtz P."/>
            <person name="Kyrpides N.C."/>
            <person name="Klenk H.P."/>
            <person name="Chen F."/>
        </authorList>
    </citation>
    <scope>NUCLEOTIDE SEQUENCE [LARGE SCALE GENOMIC DNA]</scope>
    <source>
        <strain evidence="5">ATCC 700099 / DSM 44233 / CIP 104796 / JCM 9543 / NBRC 105858 / Y-104</strain>
    </source>
</reference>
<evidence type="ECO:0000313" key="5">
    <source>
        <dbReference type="Proteomes" id="UP000002218"/>
    </source>
</evidence>
<dbReference type="Proteomes" id="UP000002218">
    <property type="component" value="Chromosome"/>
</dbReference>
<accession>C8XCB8</accession>
<keyword evidence="2" id="KW-0812">Transmembrane</keyword>
<evidence type="ECO:0000256" key="1">
    <source>
        <dbReference type="SAM" id="MobiDB-lite"/>
    </source>
</evidence>
<keyword evidence="2" id="KW-0472">Membrane</keyword>
<sequence precursor="true">MFAMMSAVILVAAGTASAAPIYAPASVSVVSINVDEIIITGTNFGTVDGPDDVVTVTVSYGGPSGLRSSAGLSAAAAAAADGFSVTPDENGNWSKRFVLTSDGDVIVTAVGNRSGAVPPAVLPDPPGVPTAAGGGSGTVGGSGSGSGTGSSSGSGSGSGNSGSAYSGTSGYSTGGNVSSGYAGLASTGASIGAPLAIGIVALLAGLTLLFFGTRGVLRRKSVKSGSAS</sequence>
<dbReference type="HOGENOM" id="CLU_1213764_0_0_11"/>
<protein>
    <recommendedName>
        <fullName evidence="6">LPXTG-motif cell wall anchor domain protein</fullName>
    </recommendedName>
</protein>
<keyword evidence="5" id="KW-1185">Reference proteome</keyword>
<feature type="region of interest" description="Disordered" evidence="1">
    <location>
        <begin position="116"/>
        <end position="167"/>
    </location>
</feature>
<dbReference type="KEGG" id="nml:Namu_5246"/>
<organism evidence="4 5">
    <name type="scientific">Nakamurella multipartita (strain ATCC 700099 / DSM 44233 / CIP 104796 / JCM 9543 / NBRC 105858 / Y-104)</name>
    <name type="common">Microsphaera multipartita</name>
    <dbReference type="NCBI Taxonomy" id="479431"/>
    <lineage>
        <taxon>Bacteria</taxon>
        <taxon>Bacillati</taxon>
        <taxon>Actinomycetota</taxon>
        <taxon>Actinomycetes</taxon>
        <taxon>Nakamurellales</taxon>
        <taxon>Nakamurellaceae</taxon>
        <taxon>Nakamurella</taxon>
    </lineage>
</organism>
<dbReference type="AlphaFoldDB" id="C8XCB8"/>
<name>C8XCB8_NAKMY</name>
<keyword evidence="2" id="KW-1133">Transmembrane helix</keyword>
<evidence type="ECO:0000313" key="4">
    <source>
        <dbReference type="EMBL" id="ACV81512.1"/>
    </source>
</evidence>
<evidence type="ECO:0000256" key="3">
    <source>
        <dbReference type="SAM" id="SignalP"/>
    </source>
</evidence>
<feature type="transmembrane region" description="Helical" evidence="2">
    <location>
        <begin position="191"/>
        <end position="211"/>
    </location>
</feature>
<evidence type="ECO:0000256" key="2">
    <source>
        <dbReference type="SAM" id="Phobius"/>
    </source>
</evidence>
<feature type="signal peptide" evidence="3">
    <location>
        <begin position="1"/>
        <end position="18"/>
    </location>
</feature>
<keyword evidence="3" id="KW-0732">Signal</keyword>
<dbReference type="InParanoid" id="C8XCB8"/>
<reference evidence="5" key="1">
    <citation type="submission" date="2009-09" db="EMBL/GenBank/DDBJ databases">
        <title>The complete genome of Nakamurella multipartita DSM 44233.</title>
        <authorList>
            <consortium name="US DOE Joint Genome Institute (JGI-PGF)"/>
            <person name="Lucas S."/>
            <person name="Copeland A."/>
            <person name="Lapidus A."/>
            <person name="Glavina del Rio T."/>
            <person name="Dalin E."/>
            <person name="Tice H."/>
            <person name="Bruce D."/>
            <person name="Goodwin L."/>
            <person name="Pitluck S."/>
            <person name="Kyrpides N."/>
            <person name="Mavromatis K."/>
            <person name="Ivanova N."/>
            <person name="Ovchinnikova G."/>
            <person name="Sims D."/>
            <person name="Meincke L."/>
            <person name="Brettin T."/>
            <person name="Detter J.C."/>
            <person name="Han C."/>
            <person name="Larimer F."/>
            <person name="Land M."/>
            <person name="Hauser L."/>
            <person name="Markowitz V."/>
            <person name="Cheng J.-F."/>
            <person name="Hugenholtz P."/>
            <person name="Woyke T."/>
            <person name="Wu D."/>
            <person name="Klenk H.-P."/>
            <person name="Eisen J.A."/>
        </authorList>
    </citation>
    <scope>NUCLEOTIDE SEQUENCE [LARGE SCALE GENOMIC DNA]</scope>
    <source>
        <strain evidence="5">ATCC 700099 / DSM 44233 / CIP 104796 / JCM 9543 / NBRC 105858 / Y-104</strain>
    </source>
</reference>
<dbReference type="EMBL" id="CP001737">
    <property type="protein sequence ID" value="ACV81512.1"/>
    <property type="molecule type" value="Genomic_DNA"/>
</dbReference>
<evidence type="ECO:0008006" key="6">
    <source>
        <dbReference type="Google" id="ProtNLM"/>
    </source>
</evidence>
<proteinExistence type="predicted"/>